<evidence type="ECO:0000313" key="2">
    <source>
        <dbReference type="Proteomes" id="UP001319121"/>
    </source>
</evidence>
<keyword evidence="2" id="KW-1185">Reference proteome</keyword>
<organism evidence="1 2">
    <name type="scientific">Ferrigenium kumadai</name>
    <dbReference type="NCBI Taxonomy" id="1682490"/>
    <lineage>
        <taxon>Bacteria</taxon>
        <taxon>Pseudomonadati</taxon>
        <taxon>Pseudomonadota</taxon>
        <taxon>Betaproteobacteria</taxon>
        <taxon>Nitrosomonadales</taxon>
        <taxon>Gallionellaceae</taxon>
        <taxon>Ferrigenium</taxon>
    </lineage>
</organism>
<dbReference type="Proteomes" id="UP001319121">
    <property type="component" value="Chromosome"/>
</dbReference>
<dbReference type="AlphaFoldDB" id="A0AAN1W1A4"/>
<evidence type="ECO:0000313" key="1">
    <source>
        <dbReference type="EMBL" id="BBJ00653.1"/>
    </source>
</evidence>
<reference evidence="1 2" key="1">
    <citation type="submission" date="2019-03" db="EMBL/GenBank/DDBJ databases">
        <title>Complete genome sequence of Ferrigenium kumadai strain An22, a microaerophilic iron-oxidizing bacterium isolated from a paddy field soil.</title>
        <authorList>
            <person name="Watanabe T."/>
            <person name="Asakawa S."/>
        </authorList>
    </citation>
    <scope>NUCLEOTIDE SEQUENCE [LARGE SCALE GENOMIC DNA]</scope>
    <source>
        <strain evidence="1 2">An22</strain>
    </source>
</reference>
<sequence>MKTILGFDSWTEGSPHFERLVPELEKRGYRLILVHIGSWGHDLNRPVEEKIGRLEVRDISYYGRMSFRQILEKEQPAAVLFFSTRALAHQAFNNYCQYLGIPTLHVYHGLVTVQAVDPGTDRPYKLNWIKLLNLVRTRLGKNLTKIWPVYWKSLLDTGAPLSVWLDFVREISAKLQLKNIPAPRAATTTAGCVYAEADVSHMARTYGIPERCIHTVGNPDLLGFGLQEKDLGSWLSFDREKSAEIIYIDTALIEAGVVFANQDAFISHLADTHAALDRQGLHLVVKLHPAHYRTGLPERLKELGIALCGKEEFVHRLQGAQAALVEPSSAAVIPSLLGMPLLLAQYGKLAGQRYGTVLTSYPMSAFVHDLADVGGLLEELRRRMSREDIADWIKTNSGPLPAEDMPTRVVEVIQNLCHEPGSERPRA</sequence>
<dbReference type="RefSeq" id="WP_212785877.1">
    <property type="nucleotide sequence ID" value="NZ_AP019536.1"/>
</dbReference>
<name>A0AAN1W1A4_9PROT</name>
<protein>
    <submittedName>
        <fullName evidence="1">Uncharacterized protein</fullName>
    </submittedName>
</protein>
<dbReference type="EMBL" id="AP019536">
    <property type="protein sequence ID" value="BBJ00653.1"/>
    <property type="molecule type" value="Genomic_DNA"/>
</dbReference>
<gene>
    <name evidence="1" type="ORF">FGKAn22_23450</name>
</gene>
<dbReference type="SUPFAM" id="SSF53756">
    <property type="entry name" value="UDP-Glycosyltransferase/glycogen phosphorylase"/>
    <property type="match status" value="1"/>
</dbReference>
<dbReference type="KEGG" id="fku:FGKAn22_23450"/>
<accession>A0AAN1W1A4</accession>
<proteinExistence type="predicted"/>